<keyword evidence="9" id="KW-0206">Cytoskeleton</keyword>
<evidence type="ECO:0000256" key="1">
    <source>
        <dbReference type="ARBA" id="ARBA00004245"/>
    </source>
</evidence>
<evidence type="ECO:0000256" key="9">
    <source>
        <dbReference type="ARBA" id="ARBA00023212"/>
    </source>
</evidence>
<dbReference type="STRING" id="1408657.A0A0W4ZHN7"/>
<dbReference type="PANTHER" id="PTHR12688:SF0">
    <property type="entry name" value="DYNEIN LIGHT INTERMEDIATE CHAIN"/>
    <property type="match status" value="1"/>
</dbReference>
<comment type="subcellular location">
    <subcellularLocation>
        <location evidence="1">Cytoplasm</location>
        <location evidence="1">Cytoskeleton</location>
    </subcellularLocation>
</comment>
<dbReference type="EMBL" id="LFWA01000013">
    <property type="protein sequence ID" value="KTW27890.1"/>
    <property type="molecule type" value="Genomic_DNA"/>
</dbReference>
<dbReference type="GO" id="GO:0045504">
    <property type="term" value="F:dynein heavy chain binding"/>
    <property type="evidence" value="ECO:0007669"/>
    <property type="project" value="TreeGrafter"/>
</dbReference>
<keyword evidence="3" id="KW-0963">Cytoplasm</keyword>
<evidence type="ECO:0000256" key="10">
    <source>
        <dbReference type="SAM" id="MobiDB-lite"/>
    </source>
</evidence>
<evidence type="ECO:0000256" key="7">
    <source>
        <dbReference type="ARBA" id="ARBA00023017"/>
    </source>
</evidence>
<dbReference type="GeneID" id="28941375"/>
<protein>
    <recommendedName>
        <fullName evidence="13">Dynein light intermediate chain</fullName>
    </recommendedName>
</protein>
<keyword evidence="4" id="KW-0493">Microtubule</keyword>
<dbReference type="GO" id="GO:0000226">
    <property type="term" value="P:microtubule cytoskeleton organization"/>
    <property type="evidence" value="ECO:0007669"/>
    <property type="project" value="TreeGrafter"/>
</dbReference>
<comment type="caution">
    <text evidence="11">The sequence shown here is derived from an EMBL/GenBank/DDBJ whole genome shotgun (WGS) entry which is preliminary data.</text>
</comment>
<evidence type="ECO:0000256" key="5">
    <source>
        <dbReference type="ARBA" id="ARBA00022741"/>
    </source>
</evidence>
<dbReference type="VEuPathDB" id="FungiDB:T551_02857"/>
<evidence type="ECO:0008006" key="13">
    <source>
        <dbReference type="Google" id="ProtNLM"/>
    </source>
</evidence>
<dbReference type="InterPro" id="IPR022780">
    <property type="entry name" value="Dynein_light_int_chain"/>
</dbReference>
<evidence type="ECO:0000256" key="4">
    <source>
        <dbReference type="ARBA" id="ARBA00022701"/>
    </source>
</evidence>
<name>A0A0W4ZHN7_PNEJ7</name>
<dbReference type="InterPro" id="IPR008467">
    <property type="entry name" value="Dynein1_light_intermed_chain"/>
</dbReference>
<dbReference type="GO" id="GO:0035974">
    <property type="term" value="C:meiotic spindle pole body"/>
    <property type="evidence" value="ECO:0007669"/>
    <property type="project" value="TreeGrafter"/>
</dbReference>
<reference evidence="12" key="1">
    <citation type="journal article" date="2016" name="Nat. Commun.">
        <title>Genome analysis of three Pneumocystis species reveals adaptation mechanisms to life exclusively in mammalian hosts.</title>
        <authorList>
            <person name="Ma L."/>
            <person name="Chen Z."/>
            <person name="Huang D.W."/>
            <person name="Kutty G."/>
            <person name="Ishihara M."/>
            <person name="Wang H."/>
            <person name="Abouelleil A."/>
            <person name="Bishop L."/>
            <person name="Davey E."/>
            <person name="Deng R."/>
            <person name="Deng X."/>
            <person name="Fan L."/>
            <person name="Fantoni G."/>
            <person name="Fitzgerald M."/>
            <person name="Gogineni E."/>
            <person name="Goldberg J.M."/>
            <person name="Handley G."/>
            <person name="Hu X."/>
            <person name="Huber C."/>
            <person name="Jiao X."/>
            <person name="Jones K."/>
            <person name="Levin J.Z."/>
            <person name="Liu Y."/>
            <person name="Macdonald P."/>
            <person name="Melnikov A."/>
            <person name="Raley C."/>
            <person name="Sassi M."/>
            <person name="Sherman B.T."/>
            <person name="Song X."/>
            <person name="Sykes S."/>
            <person name="Tran B."/>
            <person name="Walsh L."/>
            <person name="Xia Y."/>
            <person name="Yang J."/>
            <person name="Young S."/>
            <person name="Zeng Q."/>
            <person name="Zheng X."/>
            <person name="Stephens R."/>
            <person name="Nusbaum C."/>
            <person name="Birren B.W."/>
            <person name="Azadi P."/>
            <person name="Lempicki R.A."/>
            <person name="Cuomo C.A."/>
            <person name="Kovacs J.A."/>
        </authorList>
    </citation>
    <scope>NUCLEOTIDE SEQUENCE [LARGE SCALE GENOMIC DNA]</scope>
    <source>
        <strain evidence="12">RU7</strain>
    </source>
</reference>
<dbReference type="Pfam" id="PF05783">
    <property type="entry name" value="DLIC"/>
    <property type="match status" value="1"/>
</dbReference>
<keyword evidence="12" id="KW-1185">Reference proteome</keyword>
<evidence type="ECO:0000256" key="8">
    <source>
        <dbReference type="ARBA" id="ARBA00023175"/>
    </source>
</evidence>
<keyword evidence="8" id="KW-0505">Motor protein</keyword>
<keyword evidence="6" id="KW-0067">ATP-binding</keyword>
<dbReference type="GO" id="GO:0005874">
    <property type="term" value="C:microtubule"/>
    <property type="evidence" value="ECO:0007669"/>
    <property type="project" value="UniProtKB-KW"/>
</dbReference>
<proteinExistence type="predicted"/>
<dbReference type="OrthoDB" id="27603at2759"/>
<dbReference type="GO" id="GO:0005868">
    <property type="term" value="C:cytoplasmic dynein complex"/>
    <property type="evidence" value="ECO:0007669"/>
    <property type="project" value="InterPro"/>
</dbReference>
<keyword evidence="7" id="KW-0243">Dynein</keyword>
<evidence type="ECO:0000256" key="2">
    <source>
        <dbReference type="ARBA" id="ARBA00022448"/>
    </source>
</evidence>
<feature type="compositionally biased region" description="Polar residues" evidence="10">
    <location>
        <begin position="460"/>
        <end position="474"/>
    </location>
</feature>
<dbReference type="GO" id="GO:0005524">
    <property type="term" value="F:ATP binding"/>
    <property type="evidence" value="ECO:0007669"/>
    <property type="project" value="UniProtKB-KW"/>
</dbReference>
<evidence type="ECO:0000256" key="6">
    <source>
        <dbReference type="ARBA" id="ARBA00022840"/>
    </source>
</evidence>
<keyword evidence="5" id="KW-0547">Nucleotide-binding</keyword>
<dbReference type="Proteomes" id="UP000053447">
    <property type="component" value="Unassembled WGS sequence"/>
</dbReference>
<dbReference type="PANTHER" id="PTHR12688">
    <property type="entry name" value="DYNEIN LIGHT INTERMEDIATE CHAIN"/>
    <property type="match status" value="1"/>
</dbReference>
<keyword evidence="2" id="KW-0813">Transport</keyword>
<evidence type="ECO:0000313" key="12">
    <source>
        <dbReference type="Proteomes" id="UP000053447"/>
    </source>
</evidence>
<evidence type="ECO:0000313" key="11">
    <source>
        <dbReference type="EMBL" id="KTW27890.1"/>
    </source>
</evidence>
<accession>A0A0W4ZHN7</accession>
<sequence length="495" mass="56217">MDKAFYAQNAVSEVLEGVDGTSTSSNLWLNLLNSVSSVKKTPLKHIVLLGGENKGATEWISSLKRAAGSYNGQDSFTRDKEQIVPPTYLMDYTYIELVDPDHGEILAVIEVYLISELHLVSEAILSELFTPEFVENCIVCILLDWTSPWQWLHEISAWIQLLKKVIGNFKSNSELYDQIVFKLTETCKYMRLMNLFHNPDCNDQITIPLESGQYDEPLGLPLICVCNHSEYMATIEKDELLKDEHFDFIQQFLRTILMKHGGALCYTSDLYPHTLNNLLYTILDSFFLSPQIYMDISSPPKANVIDRDQIFVPAGWDSWGKIRIIQDGFDVEGVAEGWRLDLNSDVNKTKLGAIQIYEEVISDYRKNNSFDSSETENLVTALPLQEFLLNQLNMTETKTQTQESPTKSKKNITDTQVPPAQLNLCGMKLDTDEVVEKLQKLRDMRSESSSPMLTPDKSSDTLSRTISPSLAKDQSQNEALANFFQSLLNRKKETT</sequence>
<dbReference type="RefSeq" id="XP_018228661.1">
    <property type="nucleotide sequence ID" value="XM_018375120.1"/>
</dbReference>
<dbReference type="AlphaFoldDB" id="A0A0W4ZHN7"/>
<feature type="region of interest" description="Disordered" evidence="10">
    <location>
        <begin position="442"/>
        <end position="474"/>
    </location>
</feature>
<evidence type="ECO:0000256" key="3">
    <source>
        <dbReference type="ARBA" id="ARBA00022490"/>
    </source>
</evidence>
<organism evidence="11 12">
    <name type="scientific">Pneumocystis jirovecii (strain RU7)</name>
    <name type="common">Human pneumocystis pneumonia agent</name>
    <dbReference type="NCBI Taxonomy" id="1408657"/>
    <lineage>
        <taxon>Eukaryota</taxon>
        <taxon>Fungi</taxon>
        <taxon>Dikarya</taxon>
        <taxon>Ascomycota</taxon>
        <taxon>Taphrinomycotina</taxon>
        <taxon>Pneumocystomycetes</taxon>
        <taxon>Pneumocystaceae</taxon>
        <taxon>Pneumocystis</taxon>
    </lineage>
</organism>
<dbReference type="GO" id="GO:0007018">
    <property type="term" value="P:microtubule-based movement"/>
    <property type="evidence" value="ECO:0007669"/>
    <property type="project" value="InterPro"/>
</dbReference>
<gene>
    <name evidence="11" type="ORF">T551_02857</name>
</gene>